<name>I4IL73_MICAE</name>
<dbReference type="RefSeq" id="WP_002800277.1">
    <property type="nucleotide sequence ID" value="NZ_CAIQ01000033.1"/>
</dbReference>
<organism evidence="3 4">
    <name type="scientific">Microcystis aeruginosa PCC 9701</name>
    <dbReference type="NCBI Taxonomy" id="721123"/>
    <lineage>
        <taxon>Bacteria</taxon>
        <taxon>Bacillati</taxon>
        <taxon>Cyanobacteriota</taxon>
        <taxon>Cyanophyceae</taxon>
        <taxon>Oscillatoriophycideae</taxon>
        <taxon>Chroococcales</taxon>
        <taxon>Microcystaceae</taxon>
        <taxon>Microcystis</taxon>
    </lineage>
</organism>
<keyword evidence="2" id="KW-1133">Transmembrane helix</keyword>
<protein>
    <submittedName>
        <fullName evidence="3">Uncharacterized protein</fullName>
    </submittedName>
</protein>
<dbReference type="HOGENOM" id="CLU_523547_0_0_3"/>
<feature type="transmembrane region" description="Helical" evidence="2">
    <location>
        <begin position="277"/>
        <end position="298"/>
    </location>
</feature>
<keyword evidence="2" id="KW-0812">Transmembrane</keyword>
<comment type="caution">
    <text evidence="3">The sequence shown here is derived from an EMBL/GenBank/DDBJ whole genome shotgun (WGS) entry which is preliminary data.</text>
</comment>
<feature type="region of interest" description="Disordered" evidence="1">
    <location>
        <begin position="133"/>
        <end position="168"/>
    </location>
</feature>
<feature type="transmembrane region" description="Helical" evidence="2">
    <location>
        <begin position="337"/>
        <end position="358"/>
    </location>
</feature>
<evidence type="ECO:0000313" key="4">
    <source>
        <dbReference type="Proteomes" id="UP000004047"/>
    </source>
</evidence>
<keyword evidence="2" id="KW-0472">Membrane</keyword>
<dbReference type="EMBL" id="CAIQ01000033">
    <property type="protein sequence ID" value="CCI35047.1"/>
    <property type="molecule type" value="Genomic_DNA"/>
</dbReference>
<evidence type="ECO:0000313" key="3">
    <source>
        <dbReference type="EMBL" id="CCI35047.1"/>
    </source>
</evidence>
<feature type="compositionally biased region" description="Basic and acidic residues" evidence="1">
    <location>
        <begin position="159"/>
        <end position="168"/>
    </location>
</feature>
<reference evidence="3 4" key="1">
    <citation type="submission" date="2012-04" db="EMBL/GenBank/DDBJ databases">
        <authorList>
            <person name="Genoscope - CEA"/>
        </authorList>
    </citation>
    <scope>NUCLEOTIDE SEQUENCE [LARGE SCALE GENOMIC DNA]</scope>
    <source>
        <strain evidence="3 4">9701</strain>
    </source>
</reference>
<feature type="compositionally biased region" description="Basic and acidic residues" evidence="1">
    <location>
        <begin position="137"/>
        <end position="146"/>
    </location>
</feature>
<feature type="transmembrane region" description="Helical" evidence="2">
    <location>
        <begin position="41"/>
        <end position="63"/>
    </location>
</feature>
<evidence type="ECO:0000256" key="2">
    <source>
        <dbReference type="SAM" id="Phobius"/>
    </source>
</evidence>
<sequence length="520" mass="60418">MLGKRITIIIILALQALSWSTSVAGAEIILPELNLVEWPITIRASLLLGTIIQGLLLFLFFFGRQEIQSSFYRRSLLILLTVASIYTSFFIIYSSLVDIRKNSEEIKLYNSVTKAVNSSKIYQEKTSILKKRNNLINDRDKRKREQVTPPNNPNAPKLPRGEDPEYKKQTREIEKINEENTDLAQIEKIKKSLPDDQDDKKIENVDKNKAIEPLSLLTDEIRKQVYESVTGKKVSENYSTTKLNDEILKKLKQDLEYSEFGYFLIPVEKVFNRNPEAIVALCIASFIDIISLIFGVSLDKKATDGNIKAKLKNLSRLIKELLKNFLPNLVKEIGHTLYIFIASIGSLINGIFKGFILLRVRALQVFYYTPYTIRIKGERHEFLHNIWESIEFTWEENNEFNLLNYTKLMTLAQYNQSYKVGYRKIIVTMRNLKWLTTIPEGNSPEDKKLTIKEYKKLDEWYHSEYSKQLGPEKNSMLDADDYHHIIRLPEDKGEGFGRFMGWIGKQFKKLIFAIRQIFTG</sequence>
<proteinExistence type="predicted"/>
<dbReference type="Proteomes" id="UP000004047">
    <property type="component" value="Unassembled WGS sequence"/>
</dbReference>
<dbReference type="AlphaFoldDB" id="I4IL73"/>
<accession>I4IL73</accession>
<evidence type="ECO:0000256" key="1">
    <source>
        <dbReference type="SAM" id="MobiDB-lite"/>
    </source>
</evidence>
<feature type="transmembrane region" description="Helical" evidence="2">
    <location>
        <begin position="75"/>
        <end position="96"/>
    </location>
</feature>
<gene>
    <name evidence="3" type="ORF">MICAK_1280003</name>
</gene>